<evidence type="ECO:0000313" key="10">
    <source>
        <dbReference type="Proteomes" id="UP001172102"/>
    </source>
</evidence>
<dbReference type="Proteomes" id="UP001172102">
    <property type="component" value="Unassembled WGS sequence"/>
</dbReference>
<dbReference type="InterPro" id="IPR032805">
    <property type="entry name" value="Wax_synthase_dom"/>
</dbReference>
<feature type="transmembrane region" description="Helical" evidence="7">
    <location>
        <begin position="275"/>
        <end position="303"/>
    </location>
</feature>
<dbReference type="AlphaFoldDB" id="A0AA40BCF7"/>
<accession>A0AA40BCF7</accession>
<keyword evidence="6 7" id="KW-0472">Membrane</keyword>
<feature type="transmembrane region" description="Helical" evidence="7">
    <location>
        <begin position="236"/>
        <end position="255"/>
    </location>
</feature>
<evidence type="ECO:0000259" key="8">
    <source>
        <dbReference type="Pfam" id="PF13813"/>
    </source>
</evidence>
<keyword evidence="5 7" id="KW-1133">Transmembrane helix</keyword>
<feature type="transmembrane region" description="Helical" evidence="7">
    <location>
        <begin position="437"/>
        <end position="454"/>
    </location>
</feature>
<protein>
    <recommendedName>
        <fullName evidence="8">Wax synthase domain-containing protein</fullName>
    </recommendedName>
</protein>
<feature type="transmembrane region" description="Helical" evidence="7">
    <location>
        <begin position="91"/>
        <end position="114"/>
    </location>
</feature>
<evidence type="ECO:0000256" key="6">
    <source>
        <dbReference type="ARBA" id="ARBA00023136"/>
    </source>
</evidence>
<dbReference type="InterPro" id="IPR044851">
    <property type="entry name" value="Wax_synthase"/>
</dbReference>
<feature type="transmembrane region" description="Helical" evidence="7">
    <location>
        <begin position="403"/>
        <end position="425"/>
    </location>
</feature>
<dbReference type="Pfam" id="PF13813">
    <property type="entry name" value="MBOAT_2"/>
    <property type="match status" value="1"/>
</dbReference>
<feature type="domain" description="Wax synthase" evidence="8">
    <location>
        <begin position="325"/>
        <end position="407"/>
    </location>
</feature>
<evidence type="ECO:0000256" key="7">
    <source>
        <dbReference type="SAM" id="Phobius"/>
    </source>
</evidence>
<proteinExistence type="inferred from homology"/>
<feature type="transmembrane region" description="Helical" evidence="7">
    <location>
        <begin position="66"/>
        <end position="85"/>
    </location>
</feature>
<dbReference type="EMBL" id="JAUKUA010000001">
    <property type="protein sequence ID" value="KAK0731713.1"/>
    <property type="molecule type" value="Genomic_DNA"/>
</dbReference>
<evidence type="ECO:0000256" key="1">
    <source>
        <dbReference type="ARBA" id="ARBA00004141"/>
    </source>
</evidence>
<organism evidence="9 10">
    <name type="scientific">Lasiosphaeris hirsuta</name>
    <dbReference type="NCBI Taxonomy" id="260670"/>
    <lineage>
        <taxon>Eukaryota</taxon>
        <taxon>Fungi</taxon>
        <taxon>Dikarya</taxon>
        <taxon>Ascomycota</taxon>
        <taxon>Pezizomycotina</taxon>
        <taxon>Sordariomycetes</taxon>
        <taxon>Sordariomycetidae</taxon>
        <taxon>Sordariales</taxon>
        <taxon>Lasiosphaeriaceae</taxon>
        <taxon>Lasiosphaeris</taxon>
    </lineage>
</organism>
<keyword evidence="4 7" id="KW-0812">Transmembrane</keyword>
<evidence type="ECO:0000256" key="3">
    <source>
        <dbReference type="ARBA" id="ARBA00022679"/>
    </source>
</evidence>
<evidence type="ECO:0000256" key="4">
    <source>
        <dbReference type="ARBA" id="ARBA00022692"/>
    </source>
</evidence>
<dbReference type="GO" id="GO:0006629">
    <property type="term" value="P:lipid metabolic process"/>
    <property type="evidence" value="ECO:0007669"/>
    <property type="project" value="InterPro"/>
</dbReference>
<comment type="similarity">
    <text evidence="2">Belongs to the wax synthase family.</text>
</comment>
<evidence type="ECO:0000256" key="5">
    <source>
        <dbReference type="ARBA" id="ARBA00022989"/>
    </source>
</evidence>
<feature type="transmembrane region" description="Helical" evidence="7">
    <location>
        <begin position="367"/>
        <end position="391"/>
    </location>
</feature>
<feature type="transmembrane region" description="Helical" evidence="7">
    <location>
        <begin position="323"/>
        <end position="347"/>
    </location>
</feature>
<reference evidence="9" key="1">
    <citation type="submission" date="2023-06" db="EMBL/GenBank/DDBJ databases">
        <title>Genome-scale phylogeny and comparative genomics of the fungal order Sordariales.</title>
        <authorList>
            <consortium name="Lawrence Berkeley National Laboratory"/>
            <person name="Hensen N."/>
            <person name="Bonometti L."/>
            <person name="Westerberg I."/>
            <person name="Brannstrom I.O."/>
            <person name="Guillou S."/>
            <person name="Cros-Aarteil S."/>
            <person name="Calhoun S."/>
            <person name="Haridas S."/>
            <person name="Kuo A."/>
            <person name="Mondo S."/>
            <person name="Pangilinan J."/>
            <person name="Riley R."/>
            <person name="Labutti K."/>
            <person name="Andreopoulos B."/>
            <person name="Lipzen A."/>
            <person name="Chen C."/>
            <person name="Yanf M."/>
            <person name="Daum C."/>
            <person name="Ng V."/>
            <person name="Clum A."/>
            <person name="Steindorff A."/>
            <person name="Ohm R."/>
            <person name="Martin F."/>
            <person name="Silar P."/>
            <person name="Natvig D."/>
            <person name="Lalanne C."/>
            <person name="Gautier V."/>
            <person name="Ament-Velasquez S.L."/>
            <person name="Kruys A."/>
            <person name="Hutchinson M.I."/>
            <person name="Powell A.J."/>
            <person name="Barry K."/>
            <person name="Miller A.N."/>
            <person name="Grigoriev I.V."/>
            <person name="Debuchy R."/>
            <person name="Gladieux P."/>
            <person name="Thoren M.H."/>
            <person name="Johannesson H."/>
        </authorList>
    </citation>
    <scope>NUCLEOTIDE SEQUENCE</scope>
    <source>
        <strain evidence="9">SMH4607-1</strain>
    </source>
</reference>
<sequence>MSIPDTVLVDLPAHYTALHRAAFEASLAAGTARPFVIPYTLLGSFVLPVLYLSVPHRRRPWIYRARWAVVAAMAALNIQVVVAGTSSRNFAVAYAAGLVAAWGTLWGGCLVGVMRVQWAGGRVRVRKGTVGTAGTAGRGVAVVVDESVALMRRGDEYYWQAYPEGGTFWERLEWVWDLYCSFRGAGWTFAIPSIPSPPRPLDPHKAEPVDLSNLPIISRAGYHRHLTYRSFFRNRLLHIAWTWLFLDLFTLTARYDPYFVPGPPPAPTHPLPALLAALPAPLLSLLRTALSGGGIITAILCYFNTHQLLTLLLHRRTPTRPLWQYPSIFGSLAPVLDRGLAGFWGGFWHQTFRLGFTAPTSALPPSLPATALTLLTAFLLSGALHTTGALTAVPTTTLPASPVLFFLLSFVGVILQTALCAALRGPLDALPKRVWRAGNLVFVLAWLHATRWALIDDISRAGIWLYEPVPFSPLRVVLWGLGYEQEERWLRWDREWVPGWYWGRHWWESGIRL</sequence>
<dbReference type="GO" id="GO:0008374">
    <property type="term" value="F:O-acyltransferase activity"/>
    <property type="evidence" value="ECO:0007669"/>
    <property type="project" value="InterPro"/>
</dbReference>
<keyword evidence="3" id="KW-0808">Transferase</keyword>
<comment type="caution">
    <text evidence="9">The sequence shown here is derived from an EMBL/GenBank/DDBJ whole genome shotgun (WGS) entry which is preliminary data.</text>
</comment>
<feature type="transmembrane region" description="Helical" evidence="7">
    <location>
        <begin position="36"/>
        <end position="54"/>
    </location>
</feature>
<comment type="subcellular location">
    <subcellularLocation>
        <location evidence="1">Membrane</location>
        <topology evidence="1">Multi-pass membrane protein</topology>
    </subcellularLocation>
</comment>
<dbReference type="PANTHER" id="PTHR31595:SF67">
    <property type="entry name" value="WAX SYNTHASE DOMAIN-CONTAINING PROTEIN"/>
    <property type="match status" value="1"/>
</dbReference>
<dbReference type="GO" id="GO:0016020">
    <property type="term" value="C:membrane"/>
    <property type="evidence" value="ECO:0007669"/>
    <property type="project" value="UniProtKB-SubCell"/>
</dbReference>
<evidence type="ECO:0000256" key="2">
    <source>
        <dbReference type="ARBA" id="ARBA00007282"/>
    </source>
</evidence>
<dbReference type="PANTHER" id="PTHR31595">
    <property type="entry name" value="LONG-CHAIN-ALCOHOL O-FATTY-ACYLTRANSFERASE 3-RELATED"/>
    <property type="match status" value="1"/>
</dbReference>
<evidence type="ECO:0000313" key="9">
    <source>
        <dbReference type="EMBL" id="KAK0731713.1"/>
    </source>
</evidence>
<name>A0AA40BCF7_9PEZI</name>
<keyword evidence="10" id="KW-1185">Reference proteome</keyword>
<gene>
    <name evidence="9" type="ORF">B0H67DRAFT_654594</name>
</gene>